<comment type="caution">
    <text evidence="4">The sequence shown here is derived from an EMBL/GenBank/DDBJ whole genome shotgun (WGS) entry which is preliminary data.</text>
</comment>
<dbReference type="AlphaFoldDB" id="A0A8J8NPE4"/>
<evidence type="ECO:0000259" key="2">
    <source>
        <dbReference type="Pfam" id="PF00483"/>
    </source>
</evidence>
<dbReference type="InterPro" id="IPR050486">
    <property type="entry name" value="Mannose-1P_guanyltransferase"/>
</dbReference>
<keyword evidence="5" id="KW-1185">Reference proteome</keyword>
<dbReference type="InterPro" id="IPR029044">
    <property type="entry name" value="Nucleotide-diphossugar_trans"/>
</dbReference>
<evidence type="ECO:0000313" key="5">
    <source>
        <dbReference type="Proteomes" id="UP000785679"/>
    </source>
</evidence>
<accession>A0A8J8NPE4</accession>
<dbReference type="EMBL" id="RRYP01009461">
    <property type="protein sequence ID" value="TNV79051.1"/>
    <property type="molecule type" value="Genomic_DNA"/>
</dbReference>
<dbReference type="OrthoDB" id="285674at2759"/>
<dbReference type="SUPFAM" id="SSF53448">
    <property type="entry name" value="Nucleotide-diphospho-sugar transferases"/>
    <property type="match status" value="1"/>
</dbReference>
<feature type="domain" description="Mannose-1-phosphate guanyltransferase C-terminal" evidence="3">
    <location>
        <begin position="316"/>
        <end position="485"/>
    </location>
</feature>
<dbReference type="Proteomes" id="UP000785679">
    <property type="component" value="Unassembled WGS sequence"/>
</dbReference>
<sequence length="487" mass="55234">MAINAVIIIGWEPPSTRFRPFSISLPPPLFPIGGYPLIFHHIKALSNLSADLKNVFLMGSYDEKKFRPFLDYARTMFNFKIHYLQEEIPNNSAGALFFFKEQIQVDQPKFLFVMHCDICSSFPLHEMLKAHQSRQDKEATLLTVMCVNQPSRAARSEGFGRFIYDPKTWQVLHFTDHAPTFSPNQATSCGIYLYTVAQLYTEPSYTDFSDKYARILSISKDDHQERSLAKYFNEFANQFKINTCTEQISMRDLLAPMSESRGRAHIYVIDQQKHFWHQIQKTKQLLSAQDTYLKYYQQVDRHILTQPSSIIPEDQIVGLVCIHPTAEVHPGARIGPNVTIGAHARVADGARIINSIILEDCVVQPHAVVINSIIGWSSVIGSWTRVEGLLNKSDSTSPRNATTKMMLGASDDQSTMTQQLLEGEGDMEGFYHSITGKPTCQEIYRVLKNGVTTIGGGVFIEPELHLRNVVVLPFKRVNESSYHQIIV</sequence>
<dbReference type="InterPro" id="IPR005835">
    <property type="entry name" value="NTP_transferase_dom"/>
</dbReference>
<comment type="similarity">
    <text evidence="1">Belongs to the transferase hexapeptide repeat family.</text>
</comment>
<name>A0A8J8NPE4_HALGN</name>
<evidence type="ECO:0000313" key="4">
    <source>
        <dbReference type="EMBL" id="TNV79051.1"/>
    </source>
</evidence>
<reference evidence="4" key="1">
    <citation type="submission" date="2019-06" db="EMBL/GenBank/DDBJ databases">
        <authorList>
            <person name="Zheng W."/>
        </authorList>
    </citation>
    <scope>NUCLEOTIDE SEQUENCE</scope>
    <source>
        <strain evidence="4">QDHG01</strain>
    </source>
</reference>
<dbReference type="PANTHER" id="PTHR22572">
    <property type="entry name" value="SUGAR-1-PHOSPHATE GUANYL TRANSFERASE"/>
    <property type="match status" value="1"/>
</dbReference>
<dbReference type="Gene3D" id="3.90.550.10">
    <property type="entry name" value="Spore Coat Polysaccharide Biosynthesis Protein SpsA, Chain A"/>
    <property type="match status" value="1"/>
</dbReference>
<dbReference type="Pfam" id="PF00483">
    <property type="entry name" value="NTP_transferase"/>
    <property type="match status" value="1"/>
</dbReference>
<evidence type="ECO:0008006" key="6">
    <source>
        <dbReference type="Google" id="ProtNLM"/>
    </source>
</evidence>
<feature type="domain" description="Nucleotidyl transferase" evidence="2">
    <location>
        <begin position="16"/>
        <end position="202"/>
    </location>
</feature>
<proteinExistence type="inferred from homology"/>
<evidence type="ECO:0000259" key="3">
    <source>
        <dbReference type="Pfam" id="PF25087"/>
    </source>
</evidence>
<dbReference type="Pfam" id="PF25087">
    <property type="entry name" value="GMPPB_C"/>
    <property type="match status" value="1"/>
</dbReference>
<dbReference type="InterPro" id="IPR056729">
    <property type="entry name" value="GMPPB_C"/>
</dbReference>
<organism evidence="4 5">
    <name type="scientific">Halteria grandinella</name>
    <dbReference type="NCBI Taxonomy" id="5974"/>
    <lineage>
        <taxon>Eukaryota</taxon>
        <taxon>Sar</taxon>
        <taxon>Alveolata</taxon>
        <taxon>Ciliophora</taxon>
        <taxon>Intramacronucleata</taxon>
        <taxon>Spirotrichea</taxon>
        <taxon>Stichotrichia</taxon>
        <taxon>Sporadotrichida</taxon>
        <taxon>Halteriidae</taxon>
        <taxon>Halteria</taxon>
    </lineage>
</organism>
<gene>
    <name evidence="4" type="ORF">FGO68_gene15664</name>
</gene>
<protein>
    <recommendedName>
        <fullName evidence="6">Nucleotidyl transferase domain-containing protein</fullName>
    </recommendedName>
</protein>
<evidence type="ECO:0000256" key="1">
    <source>
        <dbReference type="ARBA" id="ARBA00007274"/>
    </source>
</evidence>
<dbReference type="Gene3D" id="2.160.10.10">
    <property type="entry name" value="Hexapeptide repeat proteins"/>
    <property type="match status" value="1"/>
</dbReference>